<keyword evidence="2" id="KW-1185">Reference proteome</keyword>
<evidence type="ECO:0000313" key="1">
    <source>
        <dbReference type="EMBL" id="MCD2492134.1"/>
    </source>
</evidence>
<reference evidence="1 2" key="1">
    <citation type="submission" date="2021-11" db="EMBL/GenBank/DDBJ databases">
        <title>Lacrimispora sp. nov. NSJ-141 isolated from human feces.</title>
        <authorList>
            <person name="Abdugheni R."/>
        </authorList>
    </citation>
    <scope>NUCLEOTIDE SEQUENCE [LARGE SCALE GENOMIC DNA]</scope>
    <source>
        <strain evidence="1 2">NSJ-141</strain>
    </source>
</reference>
<evidence type="ECO:0000313" key="2">
    <source>
        <dbReference type="Proteomes" id="UP001299265"/>
    </source>
</evidence>
<dbReference type="Proteomes" id="UP001299265">
    <property type="component" value="Unassembled WGS sequence"/>
</dbReference>
<sequence length="65" mass="7053">MEANACLNYKEPKLLDGRIELSDSGEGEAVTVGVKVEPKSDEANKNSTSAIFYIARAEAVWHLDA</sequence>
<dbReference type="EMBL" id="JAJNOR010000002">
    <property type="protein sequence ID" value="MCD2492134.1"/>
    <property type="molecule type" value="Genomic_DNA"/>
</dbReference>
<dbReference type="AlphaFoldDB" id="A0AAP2RH58"/>
<dbReference type="RefSeq" id="WP_231062045.1">
    <property type="nucleotide sequence ID" value="NZ_JAJNOR010000002.1"/>
</dbReference>
<name>A0AAP2RH58_9FIRM</name>
<organism evidence="1 2">
    <name type="scientific">Lientehia hominis</name>
    <dbReference type="NCBI Taxonomy" id="2897778"/>
    <lineage>
        <taxon>Bacteria</taxon>
        <taxon>Bacillati</taxon>
        <taxon>Bacillota</taxon>
        <taxon>Clostridia</taxon>
        <taxon>Lachnospirales</taxon>
        <taxon>Lachnospiraceae</taxon>
        <taxon>Lientehia</taxon>
    </lineage>
</organism>
<proteinExistence type="predicted"/>
<gene>
    <name evidence="1" type="ORF">LQE92_05770</name>
</gene>
<accession>A0AAP2RH58</accession>
<protein>
    <submittedName>
        <fullName evidence="1">Uncharacterized protein</fullName>
    </submittedName>
</protein>
<comment type="caution">
    <text evidence="1">The sequence shown here is derived from an EMBL/GenBank/DDBJ whole genome shotgun (WGS) entry which is preliminary data.</text>
</comment>